<feature type="domain" description="Cyclic-phosphate processing Receiver" evidence="1">
    <location>
        <begin position="16"/>
        <end position="136"/>
    </location>
</feature>
<protein>
    <recommendedName>
        <fullName evidence="1">Cyclic-phosphate processing Receiver domain-containing protein</fullName>
    </recommendedName>
</protein>
<name>A0A1M7PCT5_9HYPH</name>
<accession>A0A1M7PCT5</accession>
<proteinExistence type="predicted"/>
<organism evidence="2 3">
    <name type="scientific">Roseibium suaedae</name>
    <dbReference type="NCBI Taxonomy" id="735517"/>
    <lineage>
        <taxon>Bacteria</taxon>
        <taxon>Pseudomonadati</taxon>
        <taxon>Pseudomonadota</taxon>
        <taxon>Alphaproteobacteria</taxon>
        <taxon>Hyphomicrobiales</taxon>
        <taxon>Stappiaceae</taxon>
        <taxon>Roseibium</taxon>
    </lineage>
</organism>
<evidence type="ECO:0000313" key="2">
    <source>
        <dbReference type="EMBL" id="SHN14716.1"/>
    </source>
</evidence>
<dbReference type="Proteomes" id="UP000186002">
    <property type="component" value="Unassembled WGS sequence"/>
</dbReference>
<reference evidence="2 3" key="1">
    <citation type="submission" date="2016-11" db="EMBL/GenBank/DDBJ databases">
        <authorList>
            <person name="Jaros S."/>
            <person name="Januszkiewicz K."/>
            <person name="Wedrychowicz H."/>
        </authorList>
    </citation>
    <scope>NUCLEOTIDE SEQUENCE [LARGE SCALE GENOMIC DNA]</scope>
    <source>
        <strain evidence="2 3">DSM 22153</strain>
    </source>
</reference>
<evidence type="ECO:0000313" key="3">
    <source>
        <dbReference type="Proteomes" id="UP000186002"/>
    </source>
</evidence>
<dbReference type="InterPro" id="IPR046909">
    <property type="entry name" value="cREC_REC"/>
</dbReference>
<keyword evidence="3" id="KW-1185">Reference proteome</keyword>
<gene>
    <name evidence="2" type="ORF">SAMN05444272_4298</name>
</gene>
<dbReference type="Pfam" id="PF20274">
    <property type="entry name" value="cREC_REC"/>
    <property type="match status" value="1"/>
</dbReference>
<dbReference type="AlphaFoldDB" id="A0A1M7PCT5"/>
<sequence length="181" mass="20200">MQCQCAEILGLDLIWKLFLDDDADNFRRPEISIENPEWRKAMDLPTAPPNTEPRLLGSWKIARSYKEAIDLFSQFGLPLFASFDHDLADGRDGISVAKRMIELDLDADGSLLSRFFCYEVHSGNRVGRENISGLLNGYLVHRASEADLSGLRPGDLLAGSSKEKDAEEFRVANALGWIEGV</sequence>
<dbReference type="EMBL" id="FRBW01000007">
    <property type="protein sequence ID" value="SHN14716.1"/>
    <property type="molecule type" value="Genomic_DNA"/>
</dbReference>
<evidence type="ECO:0000259" key="1">
    <source>
        <dbReference type="Pfam" id="PF20274"/>
    </source>
</evidence>